<feature type="compositionally biased region" description="Basic and acidic residues" evidence="1">
    <location>
        <begin position="199"/>
        <end position="209"/>
    </location>
</feature>
<proteinExistence type="predicted"/>
<name>A0A9P4NEV5_9PEZI</name>
<reference evidence="3" key="1">
    <citation type="journal article" date="2020" name="Stud. Mycol.">
        <title>101 Dothideomycetes genomes: a test case for predicting lifestyles and emergence of pathogens.</title>
        <authorList>
            <person name="Haridas S."/>
            <person name="Albert R."/>
            <person name="Binder M."/>
            <person name="Bloem J."/>
            <person name="Labutti K."/>
            <person name="Salamov A."/>
            <person name="Andreopoulos B."/>
            <person name="Baker S."/>
            <person name="Barry K."/>
            <person name="Bills G."/>
            <person name="Bluhm B."/>
            <person name="Cannon C."/>
            <person name="Castanera R."/>
            <person name="Culley D."/>
            <person name="Daum C."/>
            <person name="Ezra D."/>
            <person name="Gonzalez J."/>
            <person name="Henrissat B."/>
            <person name="Kuo A."/>
            <person name="Liang C."/>
            <person name="Lipzen A."/>
            <person name="Lutzoni F."/>
            <person name="Magnuson J."/>
            <person name="Mondo S."/>
            <person name="Nolan M."/>
            <person name="Ohm R."/>
            <person name="Pangilinan J."/>
            <person name="Park H.-J."/>
            <person name="Ramirez L."/>
            <person name="Alfaro M."/>
            <person name="Sun H."/>
            <person name="Tritt A."/>
            <person name="Yoshinaga Y."/>
            <person name="Zwiers L.-H."/>
            <person name="Turgeon B."/>
            <person name="Goodwin S."/>
            <person name="Spatafora J."/>
            <person name="Crous P."/>
            <person name="Grigoriev I."/>
        </authorList>
    </citation>
    <scope>NUCLEOTIDE SEQUENCE</scope>
    <source>
        <strain evidence="3">CBS 130266</strain>
    </source>
</reference>
<dbReference type="PROSITE" id="PS50280">
    <property type="entry name" value="SET"/>
    <property type="match status" value="1"/>
</dbReference>
<dbReference type="AlphaFoldDB" id="A0A9P4NEV5"/>
<organism evidence="3 4">
    <name type="scientific">Tothia fuscella</name>
    <dbReference type="NCBI Taxonomy" id="1048955"/>
    <lineage>
        <taxon>Eukaryota</taxon>
        <taxon>Fungi</taxon>
        <taxon>Dikarya</taxon>
        <taxon>Ascomycota</taxon>
        <taxon>Pezizomycotina</taxon>
        <taxon>Dothideomycetes</taxon>
        <taxon>Pleosporomycetidae</taxon>
        <taxon>Venturiales</taxon>
        <taxon>Cylindrosympodiaceae</taxon>
        <taxon>Tothia</taxon>
    </lineage>
</organism>
<evidence type="ECO:0000313" key="4">
    <source>
        <dbReference type="Proteomes" id="UP000800235"/>
    </source>
</evidence>
<dbReference type="Gene3D" id="2.170.270.10">
    <property type="entry name" value="SET domain"/>
    <property type="match status" value="1"/>
</dbReference>
<evidence type="ECO:0000259" key="2">
    <source>
        <dbReference type="PROSITE" id="PS50280"/>
    </source>
</evidence>
<gene>
    <name evidence="3" type="ORF">EJ08DRAFT_654490</name>
</gene>
<evidence type="ECO:0000313" key="3">
    <source>
        <dbReference type="EMBL" id="KAF2417641.1"/>
    </source>
</evidence>
<feature type="region of interest" description="Disordered" evidence="1">
    <location>
        <begin position="199"/>
        <end position="218"/>
    </location>
</feature>
<keyword evidence="4" id="KW-1185">Reference proteome</keyword>
<dbReference type="InterPro" id="IPR046341">
    <property type="entry name" value="SET_dom_sf"/>
</dbReference>
<dbReference type="Proteomes" id="UP000800235">
    <property type="component" value="Unassembled WGS sequence"/>
</dbReference>
<comment type="caution">
    <text evidence="3">The sequence shown here is derived from an EMBL/GenBank/DDBJ whole genome shotgun (WGS) entry which is preliminary data.</text>
</comment>
<dbReference type="SMART" id="SM00317">
    <property type="entry name" value="SET"/>
    <property type="match status" value="1"/>
</dbReference>
<dbReference type="OrthoDB" id="5792673at2759"/>
<dbReference type="Pfam" id="PF00856">
    <property type="entry name" value="SET"/>
    <property type="match status" value="1"/>
</dbReference>
<dbReference type="InterPro" id="IPR001214">
    <property type="entry name" value="SET_dom"/>
</dbReference>
<dbReference type="SUPFAM" id="SSF82199">
    <property type="entry name" value="SET domain"/>
    <property type="match status" value="1"/>
</dbReference>
<evidence type="ECO:0000256" key="1">
    <source>
        <dbReference type="SAM" id="MobiDB-lite"/>
    </source>
</evidence>
<dbReference type="EMBL" id="MU007137">
    <property type="protein sequence ID" value="KAF2417641.1"/>
    <property type="molecule type" value="Genomic_DNA"/>
</dbReference>
<protein>
    <recommendedName>
        <fullName evidence="2">SET domain-containing protein</fullName>
    </recommendedName>
</protein>
<feature type="domain" description="SET" evidence="2">
    <location>
        <begin position="57"/>
        <end position="191"/>
    </location>
</feature>
<sequence length="218" mass="24085">MSKIKSKPGRTPRLWPPDILYLSKPVISTYITTQDLELLNTSSSNTPSIRQTTGPCARVKIAPIHNSNHPAKGQNGLFATLHLEAGTFLLFYLGFVHGKADTDPNSDYDLSLDRELGIGIDATKMGNEGRFINDYRGITSTGPNCEFKEVWVEIGKGLTEKRMAIYVLPTGKSGKRAQGIEKGEEILVSYGKGFWNERNSDRNHNKTEVLRGTTTSSP</sequence>
<accession>A0A9P4NEV5</accession>